<evidence type="ECO:0000256" key="3">
    <source>
        <dbReference type="ARBA" id="ARBA00008562"/>
    </source>
</evidence>
<gene>
    <name evidence="11" type="ORF">UFOPK1835_01685</name>
</gene>
<feature type="domain" description="Fumarate reductase/succinate dehydrogenase flavoprotein-like C-terminal" evidence="10">
    <location>
        <begin position="442"/>
        <end position="520"/>
    </location>
</feature>
<evidence type="ECO:0000313" key="11">
    <source>
        <dbReference type="EMBL" id="CAB4619799.1"/>
    </source>
</evidence>
<dbReference type="InterPro" id="IPR027477">
    <property type="entry name" value="Succ_DH/fumarate_Rdtase_cat_sf"/>
</dbReference>
<dbReference type="SUPFAM" id="SSF51905">
    <property type="entry name" value="FAD/NAD(P)-binding domain"/>
    <property type="match status" value="1"/>
</dbReference>
<dbReference type="InterPro" id="IPR015939">
    <property type="entry name" value="Fum_Rdtase/Succ_DH_flav-like_C"/>
</dbReference>
<dbReference type="InterPro" id="IPR005288">
    <property type="entry name" value="NadB"/>
</dbReference>
<keyword evidence="7" id="KW-0274">FAD</keyword>
<evidence type="ECO:0000256" key="8">
    <source>
        <dbReference type="ARBA" id="ARBA00023002"/>
    </source>
</evidence>
<evidence type="ECO:0000259" key="9">
    <source>
        <dbReference type="Pfam" id="PF00890"/>
    </source>
</evidence>
<protein>
    <recommendedName>
        <fullName evidence="4">L-aspartate oxidase</fullName>
        <ecNumber evidence="4">1.4.3.16</ecNumber>
    </recommendedName>
</protein>
<dbReference type="Gene3D" id="1.20.58.100">
    <property type="entry name" value="Fumarate reductase/succinate dehydrogenase flavoprotein-like, C-terminal domain"/>
    <property type="match status" value="1"/>
</dbReference>
<sequence length="530" mass="54588">MIKPAELDLLVVGSGVAGLSAAVRAADGHGLRVGVLTKGALEQATTRWAQGGVAAVLGGDPDSTDLHLADTLAAGDGLCDVDAVRVLVEEGPGRVQDLIALGAAFDRDEQGRFELAREGGHSLARVVHAGGSATGAEIERALVAAVRRAAVVIHEHAFALDLLMEDGVCVGVRAATDDGVINEVRARHVLLASGGAGQLFAVTTNPLESTGDGIAMALRAGAAVADIEFVQFHPTALHSPRMPQPLLSEALRGHGALLRDTTGERFVDELLPRDQVSRAMTRRMLELDVDHCWLDATGLAEFPQRFPNIAVALAEAGLDPSIDWLPIAPAAHYLCGGIVTDLDGASTIPGLWAAGEAACSGVHGANRLASNSLLEGMVFGARVVEDVERGTETASPTGAMRSATGTEQTGIIGGCPVEGWARPAELTFDTDESTLSDIAAARDALQRAMTIGAGVLRNEASLAATAEVVQRAGSVAAAGTGPAAWELANLVAVGSALLAAASARTESRGAHTRDDHPGTDPDFVCRLVLR</sequence>
<dbReference type="SUPFAM" id="SSF46977">
    <property type="entry name" value="Succinate dehydrogenase/fumarate reductase flavoprotein C-terminal domain"/>
    <property type="match status" value="1"/>
</dbReference>
<dbReference type="Gene3D" id="3.50.50.60">
    <property type="entry name" value="FAD/NAD(P)-binding domain"/>
    <property type="match status" value="1"/>
</dbReference>
<keyword evidence="5" id="KW-0285">Flavoprotein</keyword>
<dbReference type="GO" id="GO:0034628">
    <property type="term" value="P:'de novo' NAD+ biosynthetic process from L-aspartate"/>
    <property type="evidence" value="ECO:0007669"/>
    <property type="project" value="TreeGrafter"/>
</dbReference>
<dbReference type="Pfam" id="PF02910">
    <property type="entry name" value="Succ_DH_flav_C"/>
    <property type="match status" value="1"/>
</dbReference>
<dbReference type="EC" id="1.4.3.16" evidence="4"/>
<accession>A0A6J6I7B7</accession>
<comment type="cofactor">
    <cofactor evidence="1">
        <name>FAD</name>
        <dbReference type="ChEBI" id="CHEBI:57692"/>
    </cofactor>
</comment>
<feature type="domain" description="FAD-dependent oxidoreductase 2 FAD-binding" evidence="9">
    <location>
        <begin position="8"/>
        <end position="373"/>
    </location>
</feature>
<dbReference type="UniPathway" id="UPA00253">
    <property type="reaction ID" value="UER00326"/>
</dbReference>
<dbReference type="PRINTS" id="PR00368">
    <property type="entry name" value="FADPNR"/>
</dbReference>
<dbReference type="NCBIfam" id="TIGR00551">
    <property type="entry name" value="nadB"/>
    <property type="match status" value="1"/>
</dbReference>
<evidence type="ECO:0000256" key="4">
    <source>
        <dbReference type="ARBA" id="ARBA00012173"/>
    </source>
</evidence>
<keyword evidence="8" id="KW-0560">Oxidoreductase</keyword>
<proteinExistence type="inferred from homology"/>
<comment type="similarity">
    <text evidence="3">Belongs to the FAD-dependent oxidoreductase 2 family. NadB subfamily.</text>
</comment>
<dbReference type="InterPro" id="IPR037099">
    <property type="entry name" value="Fum_R/Succ_DH_flav-like_C_sf"/>
</dbReference>
<dbReference type="PANTHER" id="PTHR42716">
    <property type="entry name" value="L-ASPARTATE OXIDASE"/>
    <property type="match status" value="1"/>
</dbReference>
<reference evidence="11" key="1">
    <citation type="submission" date="2020-05" db="EMBL/GenBank/DDBJ databases">
        <authorList>
            <person name="Chiriac C."/>
            <person name="Salcher M."/>
            <person name="Ghai R."/>
            <person name="Kavagutti S V."/>
        </authorList>
    </citation>
    <scope>NUCLEOTIDE SEQUENCE</scope>
</reference>
<evidence type="ECO:0000256" key="2">
    <source>
        <dbReference type="ARBA" id="ARBA00004950"/>
    </source>
</evidence>
<evidence type="ECO:0000259" key="10">
    <source>
        <dbReference type="Pfam" id="PF02910"/>
    </source>
</evidence>
<dbReference type="SUPFAM" id="SSF56425">
    <property type="entry name" value="Succinate dehydrogenase/fumarate reductase flavoprotein, catalytic domain"/>
    <property type="match status" value="1"/>
</dbReference>
<name>A0A6J6I7B7_9ZZZZ</name>
<dbReference type="Gene3D" id="3.90.700.10">
    <property type="entry name" value="Succinate dehydrogenase/fumarate reductase flavoprotein, catalytic domain"/>
    <property type="match status" value="1"/>
</dbReference>
<dbReference type="GO" id="GO:0008734">
    <property type="term" value="F:L-aspartate oxidase activity"/>
    <property type="evidence" value="ECO:0007669"/>
    <property type="project" value="UniProtKB-EC"/>
</dbReference>
<evidence type="ECO:0000256" key="5">
    <source>
        <dbReference type="ARBA" id="ARBA00022630"/>
    </source>
</evidence>
<dbReference type="PANTHER" id="PTHR42716:SF2">
    <property type="entry name" value="L-ASPARTATE OXIDASE, CHLOROPLASTIC"/>
    <property type="match status" value="1"/>
</dbReference>
<dbReference type="EMBL" id="CAEZUP010000091">
    <property type="protein sequence ID" value="CAB4619799.1"/>
    <property type="molecule type" value="Genomic_DNA"/>
</dbReference>
<evidence type="ECO:0000256" key="7">
    <source>
        <dbReference type="ARBA" id="ARBA00022827"/>
    </source>
</evidence>
<comment type="pathway">
    <text evidence="2">Cofactor biosynthesis; NAD(+) biosynthesis; iminoaspartate from L-aspartate (oxidase route): step 1/1.</text>
</comment>
<dbReference type="InterPro" id="IPR003953">
    <property type="entry name" value="FAD-dep_OxRdtase_2_FAD-bd"/>
</dbReference>
<organism evidence="11">
    <name type="scientific">freshwater metagenome</name>
    <dbReference type="NCBI Taxonomy" id="449393"/>
    <lineage>
        <taxon>unclassified sequences</taxon>
        <taxon>metagenomes</taxon>
        <taxon>ecological metagenomes</taxon>
    </lineage>
</organism>
<keyword evidence="6" id="KW-0662">Pyridine nucleotide biosynthesis</keyword>
<dbReference type="Pfam" id="PF00890">
    <property type="entry name" value="FAD_binding_2"/>
    <property type="match status" value="1"/>
</dbReference>
<dbReference type="AlphaFoldDB" id="A0A6J6I7B7"/>
<evidence type="ECO:0000256" key="1">
    <source>
        <dbReference type="ARBA" id="ARBA00001974"/>
    </source>
</evidence>
<evidence type="ECO:0000256" key="6">
    <source>
        <dbReference type="ARBA" id="ARBA00022642"/>
    </source>
</evidence>
<dbReference type="InterPro" id="IPR036188">
    <property type="entry name" value="FAD/NAD-bd_sf"/>
</dbReference>